<sequence>MSADFSIPEDLLTTLESTADEPASDEVTLELYFIYDSHCPWSYAATPLVNVISEAFPEMKINLMHCAHFNGTDSAGQEQVDAVLKLSAVKFSKEHIRYVNSPKNAIKTANLMAWMQSKQPNKLLPVLNALQKAHFIDGNPLDCKHDFNNIVEQFKLSPSNKVFKDELSSDAEFVLGDITEIQELIETTAFPVMLVMANDQGIFIDHSQYLGQPLEVVEFLKREMKSL</sequence>
<reference evidence="2" key="1">
    <citation type="submission" date="2019-07" db="EMBL/GenBank/DDBJ databases">
        <title>Shewanella sp. YLB-08 draft genomic sequence.</title>
        <authorList>
            <person name="Yu L."/>
        </authorList>
    </citation>
    <scope>NUCLEOTIDE SEQUENCE [LARGE SCALE GENOMIC DNA]</scope>
    <source>
        <strain evidence="2">JCM 20706</strain>
    </source>
</reference>
<comment type="caution">
    <text evidence="1">The sequence shown here is derived from an EMBL/GenBank/DDBJ whole genome shotgun (WGS) entry which is preliminary data.</text>
</comment>
<dbReference type="OrthoDB" id="9813770at2"/>
<dbReference type="InterPro" id="IPR036249">
    <property type="entry name" value="Thioredoxin-like_sf"/>
</dbReference>
<keyword evidence="1" id="KW-0413">Isomerase</keyword>
<dbReference type="EMBL" id="VKGK01000006">
    <property type="protein sequence ID" value="TRY15008.1"/>
    <property type="molecule type" value="Genomic_DNA"/>
</dbReference>
<dbReference type="Proteomes" id="UP000318126">
    <property type="component" value="Unassembled WGS sequence"/>
</dbReference>
<dbReference type="SUPFAM" id="SSF52833">
    <property type="entry name" value="Thioredoxin-like"/>
    <property type="match status" value="1"/>
</dbReference>
<evidence type="ECO:0000313" key="1">
    <source>
        <dbReference type="EMBL" id="TRY15008.1"/>
    </source>
</evidence>
<name>A0A553JRC4_SHEHA</name>
<keyword evidence="2" id="KW-1185">Reference proteome</keyword>
<organism evidence="1 2">
    <name type="scientific">Shewanella hanedai</name>
    <name type="common">Alteromonas hanedai</name>
    <dbReference type="NCBI Taxonomy" id="25"/>
    <lineage>
        <taxon>Bacteria</taxon>
        <taxon>Pseudomonadati</taxon>
        <taxon>Pseudomonadota</taxon>
        <taxon>Gammaproteobacteria</taxon>
        <taxon>Alteromonadales</taxon>
        <taxon>Shewanellaceae</taxon>
        <taxon>Shewanella</taxon>
    </lineage>
</organism>
<proteinExistence type="predicted"/>
<dbReference type="GO" id="GO:0016853">
    <property type="term" value="F:isomerase activity"/>
    <property type="evidence" value="ECO:0007669"/>
    <property type="project" value="UniProtKB-KW"/>
</dbReference>
<dbReference type="RefSeq" id="WP_143563796.1">
    <property type="nucleotide sequence ID" value="NZ_BMPL01000005.1"/>
</dbReference>
<gene>
    <name evidence="1" type="ORF">FN961_06735</name>
</gene>
<protein>
    <submittedName>
        <fullName evidence="1">Protein-disulfide isomerase</fullName>
    </submittedName>
</protein>
<dbReference type="Gene3D" id="3.40.30.10">
    <property type="entry name" value="Glutaredoxin"/>
    <property type="match status" value="1"/>
</dbReference>
<dbReference type="AlphaFoldDB" id="A0A553JRC4"/>
<evidence type="ECO:0000313" key="2">
    <source>
        <dbReference type="Proteomes" id="UP000318126"/>
    </source>
</evidence>
<accession>A0A553JRC4</accession>